<comment type="caution">
    <text evidence="1">The sequence shown here is derived from an EMBL/GenBank/DDBJ whole genome shotgun (WGS) entry which is preliminary data.</text>
</comment>
<feature type="non-terminal residue" evidence="1">
    <location>
        <position position="40"/>
    </location>
</feature>
<organism evidence="1 2">
    <name type="scientific">Trifolium medium</name>
    <dbReference type="NCBI Taxonomy" id="97028"/>
    <lineage>
        <taxon>Eukaryota</taxon>
        <taxon>Viridiplantae</taxon>
        <taxon>Streptophyta</taxon>
        <taxon>Embryophyta</taxon>
        <taxon>Tracheophyta</taxon>
        <taxon>Spermatophyta</taxon>
        <taxon>Magnoliopsida</taxon>
        <taxon>eudicotyledons</taxon>
        <taxon>Gunneridae</taxon>
        <taxon>Pentapetalae</taxon>
        <taxon>rosids</taxon>
        <taxon>fabids</taxon>
        <taxon>Fabales</taxon>
        <taxon>Fabaceae</taxon>
        <taxon>Papilionoideae</taxon>
        <taxon>50 kb inversion clade</taxon>
        <taxon>NPAAA clade</taxon>
        <taxon>Hologalegina</taxon>
        <taxon>IRL clade</taxon>
        <taxon>Trifolieae</taxon>
        <taxon>Trifolium</taxon>
    </lineage>
</organism>
<dbReference type="AlphaFoldDB" id="A0A392W976"/>
<keyword evidence="2" id="KW-1185">Reference proteome</keyword>
<reference evidence="1 2" key="1">
    <citation type="journal article" date="2018" name="Front. Plant Sci.">
        <title>Red Clover (Trifolium pratense) and Zigzag Clover (T. medium) - A Picture of Genomic Similarities and Differences.</title>
        <authorList>
            <person name="Dluhosova J."/>
            <person name="Istvanek J."/>
            <person name="Nedelnik J."/>
            <person name="Repkova J."/>
        </authorList>
    </citation>
    <scope>NUCLEOTIDE SEQUENCE [LARGE SCALE GENOMIC DNA]</scope>
    <source>
        <strain evidence="2">cv. 10/8</strain>
        <tissue evidence="1">Leaf</tissue>
    </source>
</reference>
<dbReference type="Proteomes" id="UP000265520">
    <property type="component" value="Unassembled WGS sequence"/>
</dbReference>
<protein>
    <submittedName>
        <fullName evidence="1">Uncharacterized protein</fullName>
    </submittedName>
</protein>
<dbReference type="EMBL" id="LXQA011412327">
    <property type="protein sequence ID" value="MCI96343.1"/>
    <property type="molecule type" value="Genomic_DNA"/>
</dbReference>
<proteinExistence type="predicted"/>
<name>A0A392W976_9FABA</name>
<accession>A0A392W976</accession>
<evidence type="ECO:0000313" key="2">
    <source>
        <dbReference type="Proteomes" id="UP000265520"/>
    </source>
</evidence>
<sequence length="40" mass="4547">MRARKSRLVNGGSHNSAMSLGWRILQFRHVTWMAQVAVPP</sequence>
<evidence type="ECO:0000313" key="1">
    <source>
        <dbReference type="EMBL" id="MCI96343.1"/>
    </source>
</evidence>